<sequence>MALDPQATKEIRNDWQHRENIEVINTSMKSIVEFLNRFDSSCRLKLSRLESKLTNAEKGMDILEAEVQRSLSQQAARTRAPGQSNATVCCRIKQTIKKILLKFNKLTAEQNPIQFVTIKVKASATAKATVAAFAASEGHAHPRVVELPKTDEGLGFNVMGGKEQNSPIYISRIIPGGVADRHGGLKRGDQLLSVNGVSVESEHHERAVELLKLAQVGSGDHLPLPVDLAASSAAKSSWYCGFFSASAALSLRTSARPASTRERAIFSPAVDLP</sequence>
<feature type="coiled-coil region" evidence="1">
    <location>
        <begin position="46"/>
        <end position="73"/>
    </location>
</feature>
<dbReference type="CDD" id="cd06796">
    <property type="entry name" value="PDZ_Lin-7-like"/>
    <property type="match status" value="1"/>
</dbReference>
<evidence type="ECO:0000259" key="2">
    <source>
        <dbReference type="PROSITE" id="PS50106"/>
    </source>
</evidence>
<dbReference type="AlphaFoldDB" id="A0A1S8X0B7"/>
<protein>
    <submittedName>
        <fullName evidence="3">PDZ/DHR/GLGF domain protein</fullName>
    </submittedName>
</protein>
<gene>
    <name evidence="3" type="ORF">X801_03965</name>
</gene>
<dbReference type="SMART" id="SM00228">
    <property type="entry name" value="PDZ"/>
    <property type="match status" value="1"/>
</dbReference>
<dbReference type="InterPro" id="IPR051109">
    <property type="entry name" value="MAM_complex_regulator"/>
</dbReference>
<dbReference type="Pfam" id="PF00595">
    <property type="entry name" value="PDZ"/>
    <property type="match status" value="1"/>
</dbReference>
<dbReference type="Pfam" id="PF10152">
    <property type="entry name" value="CCDC53"/>
    <property type="match status" value="1"/>
</dbReference>
<dbReference type="Gene3D" id="2.30.42.10">
    <property type="match status" value="1"/>
</dbReference>
<dbReference type="EMBL" id="KV892820">
    <property type="protein sequence ID" value="OON20158.1"/>
    <property type="molecule type" value="Genomic_DNA"/>
</dbReference>
<keyword evidence="4" id="KW-1185">Reference proteome</keyword>
<keyword evidence="1" id="KW-0175">Coiled coil</keyword>
<reference evidence="3 4" key="1">
    <citation type="submission" date="2015-03" db="EMBL/GenBank/DDBJ databases">
        <title>Draft genome of the nematode, Opisthorchis viverrini.</title>
        <authorList>
            <person name="Mitreva M."/>
        </authorList>
    </citation>
    <scope>NUCLEOTIDE SEQUENCE [LARGE SCALE GENOMIC DNA]</scope>
    <source>
        <strain evidence="3">Khon Kaen</strain>
    </source>
</reference>
<dbReference type="Gene3D" id="1.20.5.110">
    <property type="match status" value="1"/>
</dbReference>
<dbReference type="FunFam" id="2.30.42.10:FF:000298">
    <property type="entry name" value="Protein lin-7 homolog A"/>
    <property type="match status" value="1"/>
</dbReference>
<evidence type="ECO:0000313" key="4">
    <source>
        <dbReference type="Proteomes" id="UP000243686"/>
    </source>
</evidence>
<organism evidence="3 4">
    <name type="scientific">Opisthorchis viverrini</name>
    <name type="common">Southeast Asian liver fluke</name>
    <dbReference type="NCBI Taxonomy" id="6198"/>
    <lineage>
        <taxon>Eukaryota</taxon>
        <taxon>Metazoa</taxon>
        <taxon>Spiralia</taxon>
        <taxon>Lophotrochozoa</taxon>
        <taxon>Platyhelminthes</taxon>
        <taxon>Trematoda</taxon>
        <taxon>Digenea</taxon>
        <taxon>Opisthorchiida</taxon>
        <taxon>Opisthorchiata</taxon>
        <taxon>Opisthorchiidae</taxon>
        <taxon>Opisthorchis</taxon>
    </lineage>
</organism>
<dbReference type="Proteomes" id="UP000243686">
    <property type="component" value="Unassembled WGS sequence"/>
</dbReference>
<dbReference type="InterPro" id="IPR036034">
    <property type="entry name" value="PDZ_sf"/>
</dbReference>
<dbReference type="SUPFAM" id="SSF50156">
    <property type="entry name" value="PDZ domain-like"/>
    <property type="match status" value="1"/>
</dbReference>
<accession>A0A1S8X0B7</accession>
<feature type="domain" description="PDZ" evidence="2">
    <location>
        <begin position="144"/>
        <end position="212"/>
    </location>
</feature>
<feature type="non-terminal residue" evidence="3">
    <location>
        <position position="273"/>
    </location>
</feature>
<dbReference type="PANTHER" id="PTHR14063">
    <property type="entry name" value="PROTEIN LIN-7 HOMOLOG"/>
    <property type="match status" value="1"/>
</dbReference>
<evidence type="ECO:0000256" key="1">
    <source>
        <dbReference type="SAM" id="Coils"/>
    </source>
</evidence>
<dbReference type="GO" id="GO:0071203">
    <property type="term" value="C:WASH complex"/>
    <property type="evidence" value="ECO:0007669"/>
    <property type="project" value="InterPro"/>
</dbReference>
<proteinExistence type="predicted"/>
<evidence type="ECO:0000313" key="3">
    <source>
        <dbReference type="EMBL" id="OON20158.1"/>
    </source>
</evidence>
<dbReference type="InterPro" id="IPR001478">
    <property type="entry name" value="PDZ"/>
</dbReference>
<dbReference type="PROSITE" id="PS50106">
    <property type="entry name" value="PDZ"/>
    <property type="match status" value="1"/>
</dbReference>
<name>A0A1S8X0B7_OPIVI</name>
<dbReference type="InterPro" id="IPR019309">
    <property type="entry name" value="WASHC3"/>
</dbReference>